<dbReference type="OrthoDB" id="2432613at2759"/>
<organism evidence="6 7">
    <name type="scientific">Rhodofomes roseus</name>
    <dbReference type="NCBI Taxonomy" id="34475"/>
    <lineage>
        <taxon>Eukaryota</taxon>
        <taxon>Fungi</taxon>
        <taxon>Dikarya</taxon>
        <taxon>Basidiomycota</taxon>
        <taxon>Agaricomycotina</taxon>
        <taxon>Agaricomycetes</taxon>
        <taxon>Polyporales</taxon>
        <taxon>Rhodofomes</taxon>
    </lineage>
</organism>
<keyword evidence="8" id="KW-1185">Reference proteome</keyword>
<comment type="caution">
    <text evidence="6">The sequence shown here is derived from an EMBL/GenBank/DDBJ whole genome shotgun (WGS) entry which is preliminary data.</text>
</comment>
<evidence type="ECO:0000256" key="2">
    <source>
        <dbReference type="SAM" id="MobiDB-lite"/>
    </source>
</evidence>
<evidence type="ECO:0000313" key="6">
    <source>
        <dbReference type="EMBL" id="TFY61501.1"/>
    </source>
</evidence>
<sequence length="272" mass="26971">MYASVVLASLFAGAAFVRADVGPTTPAPGDVFNEGGDCKVAWNADTSGVWTAMNVEFMTGNNEAMQFLEVVATVDGTDASNNSITWKCPDVDLNSQVYFYQFTSPYSKNVYWTGRFTIASSDGSTTPPPETEVSGGQTISWGSGSIIGQSPSTAPAYGESTGVSASASASGSASSSTASSASSSSGSSDSSSDASSPAAAPESSTPSGPPLTKAATSSVVTVRSSAAATSPGVATASTSTAANGAGALKADNLVLRAGMALILAGLTFTVAL</sequence>
<dbReference type="RefSeq" id="XP_047775568.1">
    <property type="nucleotide sequence ID" value="XM_047926726.1"/>
</dbReference>
<evidence type="ECO:0000256" key="3">
    <source>
        <dbReference type="SAM" id="SignalP"/>
    </source>
</evidence>
<dbReference type="STRING" id="34475.A0A4Y9YJ73"/>
<dbReference type="Proteomes" id="UP000298390">
    <property type="component" value="Unassembled WGS sequence"/>
</dbReference>
<proteinExistence type="predicted"/>
<reference evidence="5 8" key="2">
    <citation type="journal article" date="2021" name="Environ. Microbiol.">
        <title>Gene family expansions and transcriptome signatures uncover fungal adaptations to wood decay.</title>
        <authorList>
            <person name="Hage H."/>
            <person name="Miyauchi S."/>
            <person name="Viragh M."/>
            <person name="Drula E."/>
            <person name="Min B."/>
            <person name="Chaduli D."/>
            <person name="Navarro D."/>
            <person name="Favel A."/>
            <person name="Norest M."/>
            <person name="Lesage-Meessen L."/>
            <person name="Balint B."/>
            <person name="Merenyi Z."/>
            <person name="de Eugenio L."/>
            <person name="Morin E."/>
            <person name="Martinez A.T."/>
            <person name="Baldrian P."/>
            <person name="Stursova M."/>
            <person name="Martinez M.J."/>
            <person name="Novotny C."/>
            <person name="Magnuson J.K."/>
            <person name="Spatafora J.W."/>
            <person name="Maurice S."/>
            <person name="Pangilinan J."/>
            <person name="Andreopoulos W."/>
            <person name="LaButti K."/>
            <person name="Hundley H."/>
            <person name="Na H."/>
            <person name="Kuo A."/>
            <person name="Barry K."/>
            <person name="Lipzen A."/>
            <person name="Henrissat B."/>
            <person name="Riley R."/>
            <person name="Ahrendt S."/>
            <person name="Nagy L.G."/>
            <person name="Grigoriev I.V."/>
            <person name="Martin F."/>
            <person name="Rosso M.N."/>
        </authorList>
    </citation>
    <scope>NUCLEOTIDE SEQUENCE [LARGE SCALE GENOMIC DNA]</scope>
    <source>
        <strain evidence="5 8">CIRM-BRFM 1785</strain>
    </source>
</reference>
<accession>A0A4Y9YJ73</accession>
<evidence type="ECO:0000259" key="4">
    <source>
        <dbReference type="Pfam" id="PF10342"/>
    </source>
</evidence>
<dbReference type="Proteomes" id="UP000814176">
    <property type="component" value="Unassembled WGS sequence"/>
</dbReference>
<evidence type="ECO:0000256" key="1">
    <source>
        <dbReference type="ARBA" id="ARBA00022729"/>
    </source>
</evidence>
<evidence type="ECO:0000313" key="7">
    <source>
        <dbReference type="Proteomes" id="UP000298390"/>
    </source>
</evidence>
<dbReference type="EMBL" id="JADCUA010000021">
    <property type="protein sequence ID" value="KAH9832650.1"/>
    <property type="molecule type" value="Genomic_DNA"/>
</dbReference>
<feature type="compositionally biased region" description="Low complexity" evidence="2">
    <location>
        <begin position="134"/>
        <end position="206"/>
    </location>
</feature>
<dbReference type="InterPro" id="IPR052982">
    <property type="entry name" value="SRP1/TIP1-like"/>
</dbReference>
<protein>
    <recommendedName>
        <fullName evidence="4">Yeast cell wall synthesis Kre9/Knh1-like N-terminal domain-containing protein</fullName>
    </recommendedName>
</protein>
<dbReference type="InterPro" id="IPR018466">
    <property type="entry name" value="Kre9/Knh1-like_N"/>
</dbReference>
<dbReference type="PANTHER" id="PTHR40633">
    <property type="entry name" value="MATRIX PROTEIN, PUTATIVE (AFU_ORTHOLOGUE AFUA_8G05410)-RELATED"/>
    <property type="match status" value="1"/>
</dbReference>
<dbReference type="PANTHER" id="PTHR40633:SF1">
    <property type="entry name" value="GPI ANCHORED SERINE-THREONINE RICH PROTEIN (AFU_ORTHOLOGUE AFUA_1G03630)"/>
    <property type="match status" value="1"/>
</dbReference>
<gene>
    <name evidence="5" type="ORF">C8Q71DRAFT_850326</name>
    <name evidence="6" type="ORF">EVJ58_g4477</name>
</gene>
<dbReference type="Pfam" id="PF10342">
    <property type="entry name" value="Kre9_KNH"/>
    <property type="match status" value="1"/>
</dbReference>
<feature type="chain" id="PRO_5021280998" description="Yeast cell wall synthesis Kre9/Knh1-like N-terminal domain-containing protein" evidence="3">
    <location>
        <begin position="20"/>
        <end position="272"/>
    </location>
</feature>
<dbReference type="EMBL" id="SEKV01000205">
    <property type="protein sequence ID" value="TFY61501.1"/>
    <property type="molecule type" value="Genomic_DNA"/>
</dbReference>
<feature type="domain" description="Yeast cell wall synthesis Kre9/Knh1-like N-terminal" evidence="4">
    <location>
        <begin position="25"/>
        <end position="118"/>
    </location>
</feature>
<feature type="region of interest" description="Disordered" evidence="2">
    <location>
        <begin position="120"/>
        <end position="217"/>
    </location>
</feature>
<name>A0A4Y9YJ73_9APHY</name>
<dbReference type="GeneID" id="72007458"/>
<feature type="signal peptide" evidence="3">
    <location>
        <begin position="1"/>
        <end position="19"/>
    </location>
</feature>
<reference evidence="6 7" key="1">
    <citation type="submission" date="2019-01" db="EMBL/GenBank/DDBJ databases">
        <title>Genome sequencing of the rare red list fungi Fomitopsis rosea.</title>
        <authorList>
            <person name="Buettner E."/>
            <person name="Kellner H."/>
        </authorList>
    </citation>
    <scope>NUCLEOTIDE SEQUENCE [LARGE SCALE GENOMIC DNA]</scope>
    <source>
        <strain evidence="6 7">DSM 105464</strain>
    </source>
</reference>
<evidence type="ECO:0000313" key="8">
    <source>
        <dbReference type="Proteomes" id="UP000814176"/>
    </source>
</evidence>
<keyword evidence="1 3" id="KW-0732">Signal</keyword>
<dbReference type="AlphaFoldDB" id="A0A4Y9YJ73"/>
<evidence type="ECO:0000313" key="5">
    <source>
        <dbReference type="EMBL" id="KAH9832650.1"/>
    </source>
</evidence>